<dbReference type="InterPro" id="IPR023572">
    <property type="entry name" value="Archease_dom"/>
</dbReference>
<comment type="similarity">
    <text evidence="1">Belongs to the archease family.</text>
</comment>
<dbReference type="PANTHER" id="PTHR12682:SF11">
    <property type="entry name" value="PROTEIN ARCHEASE"/>
    <property type="match status" value="1"/>
</dbReference>
<sequence length="143" mass="16386">MEQGHPPFEVIDHTADVGIVAYGRDFRELLENAALGMFSLMAELETVEPKEQRQVIAEVPIPDKELLLLRWLKELLYLKEAEMFIPCKASVTEMEDSRVLGVVEGERLSEKIVLLHHIKAVTHHMVRIEEVDGWLKAQIVFDV</sequence>
<proteinExistence type="inferred from homology"/>
<dbReference type="PANTHER" id="PTHR12682">
    <property type="entry name" value="ARCHEASE"/>
    <property type="match status" value="1"/>
</dbReference>
<evidence type="ECO:0000256" key="1">
    <source>
        <dbReference type="ARBA" id="ARBA00007963"/>
    </source>
</evidence>
<dbReference type="Pfam" id="PF01951">
    <property type="entry name" value="Archease"/>
    <property type="match status" value="1"/>
</dbReference>
<keyword evidence="3" id="KW-0479">Metal-binding</keyword>
<accession>A0ABT2EN80</accession>
<reference evidence="6 7" key="1">
    <citation type="submission" date="2022-08" db="EMBL/GenBank/DDBJ databases">
        <title>Bacterial and archaeal communities from various locations to study Microbial Dark Matter (Phase II).</title>
        <authorList>
            <person name="Stepanauskas R."/>
        </authorList>
    </citation>
    <scope>NUCLEOTIDE SEQUENCE [LARGE SCALE GENOMIC DNA]</scope>
    <source>
        <strain evidence="6 7">PD1</strain>
    </source>
</reference>
<keyword evidence="2" id="KW-0819">tRNA processing</keyword>
<dbReference type="SUPFAM" id="SSF69819">
    <property type="entry name" value="MTH1598-like"/>
    <property type="match status" value="1"/>
</dbReference>
<feature type="domain" description="Archease" evidence="5">
    <location>
        <begin position="8"/>
        <end position="143"/>
    </location>
</feature>
<dbReference type="EMBL" id="JANUCP010000003">
    <property type="protein sequence ID" value="MCS3919414.1"/>
    <property type="molecule type" value="Genomic_DNA"/>
</dbReference>
<keyword evidence="7" id="KW-1185">Reference proteome</keyword>
<dbReference type="InterPro" id="IPR002804">
    <property type="entry name" value="Archease"/>
</dbReference>
<dbReference type="Proteomes" id="UP001204798">
    <property type="component" value="Unassembled WGS sequence"/>
</dbReference>
<name>A0ABT2EN80_9BACT</name>
<dbReference type="Gene3D" id="3.55.10.10">
    <property type="entry name" value="Archease domain"/>
    <property type="match status" value="1"/>
</dbReference>
<comment type="caution">
    <text evidence="6">The sequence shown here is derived from an EMBL/GenBank/DDBJ whole genome shotgun (WGS) entry which is preliminary data.</text>
</comment>
<evidence type="ECO:0000259" key="5">
    <source>
        <dbReference type="Pfam" id="PF01951"/>
    </source>
</evidence>
<evidence type="ECO:0000256" key="2">
    <source>
        <dbReference type="ARBA" id="ARBA00022694"/>
    </source>
</evidence>
<protein>
    <submittedName>
        <fullName evidence="6">SHS2 domain-containing protein</fullName>
    </submittedName>
</protein>
<evidence type="ECO:0000256" key="3">
    <source>
        <dbReference type="ARBA" id="ARBA00022723"/>
    </source>
</evidence>
<dbReference type="RefSeq" id="WP_018196704.1">
    <property type="nucleotide sequence ID" value="NZ_CP130454.1"/>
</dbReference>
<gene>
    <name evidence="6" type="ORF">M2350_001827</name>
</gene>
<keyword evidence="4" id="KW-0106">Calcium</keyword>
<evidence type="ECO:0000313" key="7">
    <source>
        <dbReference type="Proteomes" id="UP001204798"/>
    </source>
</evidence>
<evidence type="ECO:0000313" key="6">
    <source>
        <dbReference type="EMBL" id="MCS3919414.1"/>
    </source>
</evidence>
<evidence type="ECO:0000256" key="4">
    <source>
        <dbReference type="ARBA" id="ARBA00022837"/>
    </source>
</evidence>
<dbReference type="InterPro" id="IPR036820">
    <property type="entry name" value="Archease_dom_sf"/>
</dbReference>
<organism evidence="6 7">
    <name type="scientific">Candidatus Fervidibacter sacchari</name>
    <dbReference type="NCBI Taxonomy" id="1448929"/>
    <lineage>
        <taxon>Bacteria</taxon>
        <taxon>Candidatus Fervidibacterota</taxon>
        <taxon>Candidatus Fervidibacter</taxon>
    </lineage>
</organism>